<dbReference type="Gene3D" id="3.30.70.270">
    <property type="match status" value="1"/>
</dbReference>
<feature type="compositionally biased region" description="Gly residues" evidence="1">
    <location>
        <begin position="7"/>
        <end position="17"/>
    </location>
</feature>
<dbReference type="Gene3D" id="3.10.10.10">
    <property type="entry name" value="HIV Type 1 Reverse Transcriptase, subunit A, domain 1"/>
    <property type="match status" value="1"/>
</dbReference>
<evidence type="ECO:0000256" key="1">
    <source>
        <dbReference type="SAM" id="MobiDB-lite"/>
    </source>
</evidence>
<dbReference type="EMBL" id="CP133619">
    <property type="protein sequence ID" value="WMV41811.1"/>
    <property type="molecule type" value="Genomic_DNA"/>
</dbReference>
<dbReference type="PANTHER" id="PTHR15503">
    <property type="entry name" value="LDOC1 RELATED"/>
    <property type="match status" value="1"/>
</dbReference>
<dbReference type="Proteomes" id="UP001234989">
    <property type="component" value="Chromosome 8"/>
</dbReference>
<dbReference type="PANTHER" id="PTHR15503:SF45">
    <property type="entry name" value="RNA-DIRECTED DNA POLYMERASE HOMOLOG"/>
    <property type="match status" value="1"/>
</dbReference>
<organism evidence="2 3">
    <name type="scientific">Solanum verrucosum</name>
    <dbReference type="NCBI Taxonomy" id="315347"/>
    <lineage>
        <taxon>Eukaryota</taxon>
        <taxon>Viridiplantae</taxon>
        <taxon>Streptophyta</taxon>
        <taxon>Embryophyta</taxon>
        <taxon>Tracheophyta</taxon>
        <taxon>Spermatophyta</taxon>
        <taxon>Magnoliopsida</taxon>
        <taxon>eudicotyledons</taxon>
        <taxon>Gunneridae</taxon>
        <taxon>Pentapetalae</taxon>
        <taxon>asterids</taxon>
        <taxon>lamiids</taxon>
        <taxon>Solanales</taxon>
        <taxon>Solanaceae</taxon>
        <taxon>Solanoideae</taxon>
        <taxon>Solaneae</taxon>
        <taxon>Solanum</taxon>
    </lineage>
</organism>
<dbReference type="SUPFAM" id="SSF56672">
    <property type="entry name" value="DNA/RNA polymerases"/>
    <property type="match status" value="1"/>
</dbReference>
<accession>A0AAF0U9U6</accession>
<feature type="region of interest" description="Disordered" evidence="1">
    <location>
        <begin position="1"/>
        <end position="27"/>
    </location>
</feature>
<dbReference type="InterPro" id="IPR043502">
    <property type="entry name" value="DNA/RNA_pol_sf"/>
</dbReference>
<name>A0AAF0U9U6_SOLVR</name>
<evidence type="ECO:0000313" key="2">
    <source>
        <dbReference type="EMBL" id="WMV41811.1"/>
    </source>
</evidence>
<dbReference type="InterPro" id="IPR043128">
    <property type="entry name" value="Rev_trsase/Diguanyl_cyclase"/>
</dbReference>
<sequence>MVRPQGVRGGNQQGHGGQRNCNAGRGAVHPNKEVAHQDDRAQIHAFPSKIEAEGKVRVGRLYKPKPAKVISFIRARKLVGKGCLAYLAHIRDGDAESPSIESIHVVSEFKEVFPTDMPGMPPDRDIDFCINLKPSTRLIFIPPYRIAPVELRERKAKIQELLDKGFIHPSASPCGAPLLFVKKNDGSMRICIDNRQLNRVTIQNKYPLPWINDLFDQLQDRGGVLASIEIRPIFIEEIKTKKFEDESLNELRKKTLSGKAQDVFLDAGGVLSFKGKICVPRVDDLIQKMLIKFHGSRYSIHPGVTKMYRDLK</sequence>
<dbReference type="AlphaFoldDB" id="A0AAF0U9U6"/>
<protein>
    <submittedName>
        <fullName evidence="2">Uncharacterized protein</fullName>
    </submittedName>
</protein>
<proteinExistence type="predicted"/>
<gene>
    <name evidence="2" type="ORF">MTR67_035196</name>
</gene>
<reference evidence="2" key="1">
    <citation type="submission" date="2023-08" db="EMBL/GenBank/DDBJ databases">
        <title>A de novo genome assembly of Solanum verrucosum Schlechtendal, a Mexican diploid species geographically isolated from the other diploid A-genome species in potato relatives.</title>
        <authorList>
            <person name="Hosaka K."/>
        </authorList>
    </citation>
    <scope>NUCLEOTIDE SEQUENCE</scope>
    <source>
        <tissue evidence="2">Young leaves</tissue>
    </source>
</reference>
<dbReference type="InterPro" id="IPR032567">
    <property type="entry name" value="RTL1-rel"/>
</dbReference>
<evidence type="ECO:0000313" key="3">
    <source>
        <dbReference type="Proteomes" id="UP001234989"/>
    </source>
</evidence>
<keyword evidence="3" id="KW-1185">Reference proteome</keyword>